<proteinExistence type="predicted"/>
<feature type="chain" id="PRO_5002889878" evidence="2">
    <location>
        <begin position="33"/>
        <end position="189"/>
    </location>
</feature>
<protein>
    <submittedName>
        <fullName evidence="3">Uncharacterized protein</fullName>
    </submittedName>
</protein>
<dbReference type="EMBL" id="EQ974303">
    <property type="protein sequence ID" value="EEF30646.1"/>
    <property type="molecule type" value="Genomic_DNA"/>
</dbReference>
<sequence length="189" mass="21497">MGLTLLKMFLIHCEKFLQPFLFLLALPALSLPSRDTPPLAYPEDTLKAPRCTSKIVVRREKLLCSKKKNEQWYSGEPILPALRARESQIKGGAQHLCNSRPVRKAADEALDQLLNTITSVIRKPLLISWHSLLIASPKYSLAFDSQSSFRPQLRNKDRYKEGDQTGGGGEEYSKWIHSQMSPCLYQRDL</sequence>
<reference evidence="4" key="1">
    <citation type="journal article" date="2010" name="Nat. Biotechnol.">
        <title>Draft genome sequence of the oilseed species Ricinus communis.</title>
        <authorList>
            <person name="Chan A.P."/>
            <person name="Crabtree J."/>
            <person name="Zhao Q."/>
            <person name="Lorenzi H."/>
            <person name="Orvis J."/>
            <person name="Puiu D."/>
            <person name="Melake-Berhan A."/>
            <person name="Jones K.M."/>
            <person name="Redman J."/>
            <person name="Chen G."/>
            <person name="Cahoon E.B."/>
            <person name="Gedil M."/>
            <person name="Stanke M."/>
            <person name="Haas B.J."/>
            <person name="Wortman J.R."/>
            <person name="Fraser-Liggett C.M."/>
            <person name="Ravel J."/>
            <person name="Rabinowicz P.D."/>
        </authorList>
    </citation>
    <scope>NUCLEOTIDE SEQUENCE [LARGE SCALE GENOMIC DNA]</scope>
    <source>
        <strain evidence="4">cv. Hale</strain>
    </source>
</reference>
<name>B9T0F7_RICCO</name>
<evidence type="ECO:0000256" key="1">
    <source>
        <dbReference type="SAM" id="MobiDB-lite"/>
    </source>
</evidence>
<accession>B9T0F7</accession>
<evidence type="ECO:0000256" key="2">
    <source>
        <dbReference type="SAM" id="SignalP"/>
    </source>
</evidence>
<dbReference type="InParanoid" id="B9T0F7"/>
<feature type="region of interest" description="Disordered" evidence="1">
    <location>
        <begin position="153"/>
        <end position="173"/>
    </location>
</feature>
<evidence type="ECO:0000313" key="4">
    <source>
        <dbReference type="Proteomes" id="UP000008311"/>
    </source>
</evidence>
<feature type="compositionally biased region" description="Basic and acidic residues" evidence="1">
    <location>
        <begin position="154"/>
        <end position="163"/>
    </location>
</feature>
<organism evidence="3 4">
    <name type="scientific">Ricinus communis</name>
    <name type="common">Castor bean</name>
    <dbReference type="NCBI Taxonomy" id="3988"/>
    <lineage>
        <taxon>Eukaryota</taxon>
        <taxon>Viridiplantae</taxon>
        <taxon>Streptophyta</taxon>
        <taxon>Embryophyta</taxon>
        <taxon>Tracheophyta</taxon>
        <taxon>Spermatophyta</taxon>
        <taxon>Magnoliopsida</taxon>
        <taxon>eudicotyledons</taxon>
        <taxon>Gunneridae</taxon>
        <taxon>Pentapetalae</taxon>
        <taxon>rosids</taxon>
        <taxon>fabids</taxon>
        <taxon>Malpighiales</taxon>
        <taxon>Euphorbiaceae</taxon>
        <taxon>Acalyphoideae</taxon>
        <taxon>Acalypheae</taxon>
        <taxon>Ricinus</taxon>
    </lineage>
</organism>
<dbReference type="Proteomes" id="UP000008311">
    <property type="component" value="Unassembled WGS sequence"/>
</dbReference>
<gene>
    <name evidence="3" type="ORF">RCOM_1113170</name>
</gene>
<dbReference type="AlphaFoldDB" id="B9T0F7"/>
<evidence type="ECO:0000313" key="3">
    <source>
        <dbReference type="EMBL" id="EEF30646.1"/>
    </source>
</evidence>
<feature type="signal peptide" evidence="2">
    <location>
        <begin position="1"/>
        <end position="32"/>
    </location>
</feature>
<keyword evidence="4" id="KW-1185">Reference proteome</keyword>
<keyword evidence="2" id="KW-0732">Signal</keyword>